<keyword evidence="1" id="KW-0238">DNA-binding</keyword>
<reference evidence="3" key="1">
    <citation type="submission" date="2013-08" db="EMBL/GenBank/DDBJ databases">
        <authorList>
            <person name="Mendez C."/>
            <person name="Richter M."/>
            <person name="Ferrer M."/>
            <person name="Sanchez J."/>
        </authorList>
    </citation>
    <scope>NUCLEOTIDE SEQUENCE</scope>
</reference>
<dbReference type="PROSITE" id="PS50977">
    <property type="entry name" value="HTH_TETR_2"/>
    <property type="match status" value="1"/>
</dbReference>
<reference evidence="3" key="2">
    <citation type="journal article" date="2014" name="ISME J.">
        <title>Microbial stratification in low pH oxic and suboxic macroscopic growths along an acid mine drainage.</title>
        <authorList>
            <person name="Mendez-Garcia C."/>
            <person name="Mesa V."/>
            <person name="Sprenger R.R."/>
            <person name="Richter M."/>
            <person name="Diez M.S."/>
            <person name="Solano J."/>
            <person name="Bargiela R."/>
            <person name="Golyshina O.V."/>
            <person name="Manteca A."/>
            <person name="Ramos J.L."/>
            <person name="Gallego J.R."/>
            <person name="Llorente I."/>
            <person name="Martins Dos Santos V.A."/>
            <person name="Jensen O.N."/>
            <person name="Pelaez A.I."/>
            <person name="Sanchez J."/>
            <person name="Ferrer M."/>
        </authorList>
    </citation>
    <scope>NUCLEOTIDE SEQUENCE</scope>
</reference>
<dbReference type="Gene3D" id="1.10.357.10">
    <property type="entry name" value="Tetracycline Repressor, domain 2"/>
    <property type="match status" value="1"/>
</dbReference>
<dbReference type="InterPro" id="IPR050109">
    <property type="entry name" value="HTH-type_TetR-like_transc_reg"/>
</dbReference>
<dbReference type="PRINTS" id="PR00455">
    <property type="entry name" value="HTHTETR"/>
</dbReference>
<dbReference type="Gene3D" id="1.10.10.60">
    <property type="entry name" value="Homeodomain-like"/>
    <property type="match status" value="1"/>
</dbReference>
<proteinExistence type="predicted"/>
<accession>T1A6S9</accession>
<feature type="domain" description="HTH tetR-type" evidence="2">
    <location>
        <begin position="14"/>
        <end position="74"/>
    </location>
</feature>
<dbReference type="PANTHER" id="PTHR30055">
    <property type="entry name" value="HTH-TYPE TRANSCRIPTIONAL REGULATOR RUTR"/>
    <property type="match status" value="1"/>
</dbReference>
<protein>
    <submittedName>
        <fullName evidence="3">TetR family transcriptional regulator</fullName>
    </submittedName>
</protein>
<feature type="non-terminal residue" evidence="3">
    <location>
        <position position="156"/>
    </location>
</feature>
<dbReference type="GO" id="GO:0003700">
    <property type="term" value="F:DNA-binding transcription factor activity"/>
    <property type="evidence" value="ECO:0007669"/>
    <property type="project" value="TreeGrafter"/>
</dbReference>
<dbReference type="SUPFAM" id="SSF46689">
    <property type="entry name" value="Homeodomain-like"/>
    <property type="match status" value="1"/>
</dbReference>
<evidence type="ECO:0000313" key="3">
    <source>
        <dbReference type="EMBL" id="EQD37560.1"/>
    </source>
</evidence>
<dbReference type="Pfam" id="PF00440">
    <property type="entry name" value="TetR_N"/>
    <property type="match status" value="1"/>
</dbReference>
<evidence type="ECO:0000259" key="2">
    <source>
        <dbReference type="PROSITE" id="PS50977"/>
    </source>
</evidence>
<dbReference type="PANTHER" id="PTHR30055:SF146">
    <property type="entry name" value="HTH-TYPE TRANSCRIPTIONAL DUAL REGULATOR CECR"/>
    <property type="match status" value="1"/>
</dbReference>
<organism evidence="3">
    <name type="scientific">mine drainage metagenome</name>
    <dbReference type="NCBI Taxonomy" id="410659"/>
    <lineage>
        <taxon>unclassified sequences</taxon>
        <taxon>metagenomes</taxon>
        <taxon>ecological metagenomes</taxon>
    </lineage>
</organism>
<dbReference type="EMBL" id="AUZY01010706">
    <property type="protein sequence ID" value="EQD37560.1"/>
    <property type="molecule type" value="Genomic_DNA"/>
</dbReference>
<name>T1A6S9_9ZZZZ</name>
<evidence type="ECO:0000256" key="1">
    <source>
        <dbReference type="ARBA" id="ARBA00023125"/>
    </source>
</evidence>
<comment type="caution">
    <text evidence="3">The sequence shown here is derived from an EMBL/GenBank/DDBJ whole genome shotgun (WGS) entry which is preliminary data.</text>
</comment>
<dbReference type="AlphaFoldDB" id="T1A6S9"/>
<sequence>MPPRPQSGPRQSADDSRRQVLRAAIHEFAEHGYQAASTAAIAKRAGISQPYIYALFPNKRELFLAVHDQVMEGIRSTFARAASGAANPQEALRRMGESYPELISDRFGLLCQLQAHAAAGEPEIRERVAAAFKSLHHDVGVWSGATPTQLAQFFAA</sequence>
<dbReference type="InterPro" id="IPR009057">
    <property type="entry name" value="Homeodomain-like_sf"/>
</dbReference>
<dbReference type="InterPro" id="IPR001647">
    <property type="entry name" value="HTH_TetR"/>
</dbReference>
<dbReference type="GO" id="GO:0000976">
    <property type="term" value="F:transcription cis-regulatory region binding"/>
    <property type="evidence" value="ECO:0007669"/>
    <property type="project" value="TreeGrafter"/>
</dbReference>
<gene>
    <name evidence="3" type="ORF">B1B_16103</name>
</gene>